<comment type="catalytic activity">
    <reaction evidence="1">
        <text>[E2 ubiquitin-conjugating enzyme]-S-ubiquitinyl-L-cysteine + [acceptor protein]-L-lysine = [E2 ubiquitin-conjugating enzyme]-L-cysteine + [acceptor protein]-N(6)-ubiquitinyl-L-lysine.</text>
        <dbReference type="EC" id="2.3.2.31"/>
    </reaction>
</comment>
<dbReference type="InterPro" id="IPR031127">
    <property type="entry name" value="E3_UB_ligase_RBR"/>
</dbReference>
<evidence type="ECO:0000256" key="3">
    <source>
        <dbReference type="ARBA" id="ARBA00003976"/>
    </source>
</evidence>
<dbReference type="InterPro" id="IPR048962">
    <property type="entry name" value="ARIH1-like_UBL"/>
</dbReference>
<dbReference type="InterPro" id="IPR002867">
    <property type="entry name" value="IBR_dom"/>
</dbReference>
<feature type="domain" description="RING-type" evidence="15">
    <location>
        <begin position="90"/>
        <end position="297"/>
    </location>
</feature>
<keyword evidence="12" id="KW-0862">Zinc</keyword>
<evidence type="ECO:0000256" key="12">
    <source>
        <dbReference type="ARBA" id="ARBA00022833"/>
    </source>
</evidence>
<keyword evidence="7" id="KW-0808">Transferase</keyword>
<evidence type="ECO:0000259" key="15">
    <source>
        <dbReference type="PROSITE" id="PS51873"/>
    </source>
</evidence>
<evidence type="ECO:0000313" key="17">
    <source>
        <dbReference type="Proteomes" id="UP000187203"/>
    </source>
</evidence>
<dbReference type="Pfam" id="PF21235">
    <property type="entry name" value="UBA_ARI1"/>
    <property type="match status" value="1"/>
</dbReference>
<dbReference type="OrthoDB" id="10009520at2759"/>
<keyword evidence="11" id="KW-0833">Ubl conjugation pathway</keyword>
<dbReference type="EC" id="2.3.2.31" evidence="6"/>
<evidence type="ECO:0000256" key="10">
    <source>
        <dbReference type="ARBA" id="ARBA00022771"/>
    </source>
</evidence>
<evidence type="ECO:0000256" key="13">
    <source>
        <dbReference type="PROSITE-ProRule" id="PRU00175"/>
    </source>
</evidence>
<dbReference type="InterPro" id="IPR044066">
    <property type="entry name" value="TRIAD_supradom"/>
</dbReference>
<dbReference type="Gene3D" id="1.20.120.1750">
    <property type="match status" value="1"/>
</dbReference>
<keyword evidence="10 13" id="KW-0863">Zinc-finger</keyword>
<evidence type="ECO:0000256" key="4">
    <source>
        <dbReference type="ARBA" id="ARBA00004906"/>
    </source>
</evidence>
<evidence type="ECO:0000256" key="5">
    <source>
        <dbReference type="ARBA" id="ARBA00005884"/>
    </source>
</evidence>
<dbReference type="Gene3D" id="3.30.40.10">
    <property type="entry name" value="Zinc/RING finger domain, C3HC4 (zinc finger)"/>
    <property type="match status" value="1"/>
</dbReference>
<dbReference type="UniPathway" id="UPA00143"/>
<comment type="function">
    <text evidence="3">Might act as an E3 ubiquitin-protein ligase, or as part of E3 complex, which accepts ubiquitin from specific E2 ubiquitin-conjugating enzymes and then transfers it to substrates.</text>
</comment>
<dbReference type="PROSITE" id="PS50089">
    <property type="entry name" value="ZF_RING_2"/>
    <property type="match status" value="1"/>
</dbReference>
<sequence length="575" mass="66174">MDLIDRQQLGYSVLDESDIKQRQEDDLTSVSTLLSLTKSESIILLGHYNWNVGEVLNQWFDGEEGIRSSLGLLKKPIDVNDFEPSECKEKITTCKICFESLPRKGFSSASCGHPFCFGCWGGYIGSTIKEHGRGCLSLRCPEPSCNAAVGKDMIDKLGSEEDKRRYSEYLLRSYVEDNKYIKWCPAPGCKYAIIQKIDCRNLDVTCVCGHSFCWNCNQESHRPVNCEVGKLIGERMSFSWIIEHCKACPKCRKPIEKDPKGCHHMRCSPPCNFEFCWLCQVKWSNKHGGGNECRIWEKNKSLLVELEAKRKRVMIAKLMSSDRKYYWESKGTVLDVNSSGQLEREQLIKKLTNSLGIVQLHENRLKFINDAWIQIGKCRHILRCTYAYGYSIPEHENGKKQFHQYLQEEAMSMLKKLHQCADKELKEFVDAKRTIKEFDCFTAKLIGLTRLELDYEALVNGHDAKPAKDYSLFGSKMRTFVDRFLEESWKKMSLAFTYDVLRPLYFPKNEEEVLFLIDGRLFLYNHRNGSRKDVNFGPTPAGCDMAFSIVESVVSLGMSKSREQGGISKQKRLKF</sequence>
<gene>
    <name evidence="16" type="ORF">COLO4_20205</name>
</gene>
<proteinExistence type="inferred from homology"/>
<evidence type="ECO:0000256" key="6">
    <source>
        <dbReference type="ARBA" id="ARBA00012251"/>
    </source>
</evidence>
<evidence type="ECO:0000256" key="2">
    <source>
        <dbReference type="ARBA" id="ARBA00001947"/>
    </source>
</evidence>
<dbReference type="PANTHER" id="PTHR11685">
    <property type="entry name" value="RBR FAMILY RING FINGER AND IBR DOMAIN-CONTAINING"/>
    <property type="match status" value="1"/>
</dbReference>
<feature type="domain" description="RING-type" evidence="14">
    <location>
        <begin position="94"/>
        <end position="141"/>
    </location>
</feature>
<evidence type="ECO:0000259" key="14">
    <source>
        <dbReference type="PROSITE" id="PS50089"/>
    </source>
</evidence>
<comment type="cofactor">
    <cofactor evidence="2">
        <name>Zn(2+)</name>
        <dbReference type="ChEBI" id="CHEBI:29105"/>
    </cofactor>
</comment>
<dbReference type="GO" id="GO:0016567">
    <property type="term" value="P:protein ubiquitination"/>
    <property type="evidence" value="ECO:0007669"/>
    <property type="project" value="UniProtKB-UniPathway"/>
</dbReference>
<keyword evidence="8" id="KW-0479">Metal-binding</keyword>
<evidence type="ECO:0000256" key="8">
    <source>
        <dbReference type="ARBA" id="ARBA00022723"/>
    </source>
</evidence>
<comment type="similarity">
    <text evidence="5">Belongs to the RBR family. Ariadne subfamily.</text>
</comment>
<dbReference type="CDD" id="cd20346">
    <property type="entry name" value="BRcat_RBR_ANKIB1"/>
    <property type="match status" value="1"/>
</dbReference>
<reference evidence="17" key="1">
    <citation type="submission" date="2013-09" db="EMBL/GenBank/DDBJ databases">
        <title>Corchorus olitorius genome sequencing.</title>
        <authorList>
            <person name="Alam M."/>
            <person name="Haque M.S."/>
            <person name="Islam M.S."/>
            <person name="Emdad E.M."/>
            <person name="Islam M.M."/>
            <person name="Ahmed B."/>
            <person name="Halim A."/>
            <person name="Hossen Q.M.M."/>
            <person name="Hossain M.Z."/>
            <person name="Ahmed R."/>
            <person name="Khan M.M."/>
            <person name="Islam R."/>
            <person name="Rashid M.M."/>
            <person name="Khan S.A."/>
            <person name="Rahman M.S."/>
            <person name="Alam M."/>
            <person name="Yahiya A.S."/>
            <person name="Khan M.S."/>
            <person name="Azam M.S."/>
            <person name="Haque T."/>
            <person name="Lashkar M.Z.H."/>
            <person name="Akhand A.I."/>
            <person name="Morshed G."/>
            <person name="Roy S."/>
            <person name="Uddin K.S."/>
            <person name="Rabeya T."/>
            <person name="Hossain A.S."/>
            <person name="Chowdhury A."/>
            <person name="Snigdha A.R."/>
            <person name="Mortoza M.S."/>
            <person name="Matin S.A."/>
            <person name="Hoque S.M.E."/>
            <person name="Islam M.K."/>
            <person name="Roy D.K."/>
            <person name="Haider R."/>
            <person name="Moosa M.M."/>
            <person name="Elias S.M."/>
            <person name="Hasan A.M."/>
            <person name="Jahan S."/>
            <person name="Shafiuddin M."/>
            <person name="Mahmood N."/>
            <person name="Shommy N.S."/>
        </authorList>
    </citation>
    <scope>NUCLEOTIDE SEQUENCE [LARGE SCALE GENOMIC DNA]</scope>
    <source>
        <strain evidence="17">cv. O-4</strain>
    </source>
</reference>
<dbReference type="Proteomes" id="UP000187203">
    <property type="component" value="Unassembled WGS sequence"/>
</dbReference>
<dbReference type="InterPro" id="IPR013083">
    <property type="entry name" value="Znf_RING/FYVE/PHD"/>
</dbReference>
<name>A0A1R3J156_9ROSI</name>
<dbReference type="Pfam" id="PF01485">
    <property type="entry name" value="IBR"/>
    <property type="match status" value="1"/>
</dbReference>
<evidence type="ECO:0000256" key="9">
    <source>
        <dbReference type="ARBA" id="ARBA00022737"/>
    </source>
</evidence>
<dbReference type="FunFam" id="3.30.40.10:FF:000019">
    <property type="entry name" value="RBR-type E3 ubiquitin transferase"/>
    <property type="match status" value="1"/>
</dbReference>
<dbReference type="EMBL" id="AWUE01017047">
    <property type="protein sequence ID" value="OMO88567.1"/>
    <property type="molecule type" value="Genomic_DNA"/>
</dbReference>
<dbReference type="SUPFAM" id="SSF57850">
    <property type="entry name" value="RING/U-box"/>
    <property type="match status" value="3"/>
</dbReference>
<protein>
    <recommendedName>
        <fullName evidence="6">RBR-type E3 ubiquitin transferase</fullName>
        <ecNumber evidence="6">2.3.2.31</ecNumber>
    </recommendedName>
</protein>
<dbReference type="InterPro" id="IPR001841">
    <property type="entry name" value="Znf_RING"/>
</dbReference>
<dbReference type="STRING" id="93759.A0A1R3J156"/>
<comment type="pathway">
    <text evidence="4">Protein modification; protein ubiquitination.</text>
</comment>
<evidence type="ECO:0000256" key="1">
    <source>
        <dbReference type="ARBA" id="ARBA00001798"/>
    </source>
</evidence>
<evidence type="ECO:0000313" key="16">
    <source>
        <dbReference type="EMBL" id="OMO88567.1"/>
    </source>
</evidence>
<evidence type="ECO:0000256" key="11">
    <source>
        <dbReference type="ARBA" id="ARBA00022786"/>
    </source>
</evidence>
<dbReference type="GO" id="GO:0008270">
    <property type="term" value="F:zinc ion binding"/>
    <property type="evidence" value="ECO:0007669"/>
    <property type="project" value="UniProtKB-KW"/>
</dbReference>
<dbReference type="Pfam" id="PF22191">
    <property type="entry name" value="IBR_1"/>
    <property type="match status" value="1"/>
</dbReference>
<dbReference type="AlphaFoldDB" id="A0A1R3J156"/>
<dbReference type="GO" id="GO:0061630">
    <property type="term" value="F:ubiquitin protein ligase activity"/>
    <property type="evidence" value="ECO:0007669"/>
    <property type="project" value="UniProtKB-EC"/>
</dbReference>
<dbReference type="SMART" id="SM00647">
    <property type="entry name" value="IBR"/>
    <property type="match status" value="2"/>
</dbReference>
<evidence type="ECO:0000256" key="7">
    <source>
        <dbReference type="ARBA" id="ARBA00022679"/>
    </source>
</evidence>
<comment type="caution">
    <text evidence="16">The sequence shown here is derived from an EMBL/GenBank/DDBJ whole genome shotgun (WGS) entry which is preliminary data.</text>
</comment>
<keyword evidence="17" id="KW-1185">Reference proteome</keyword>
<keyword evidence="9" id="KW-0677">Repeat</keyword>
<dbReference type="PROSITE" id="PS51873">
    <property type="entry name" value="TRIAD"/>
    <property type="match status" value="1"/>
</dbReference>
<organism evidence="16 17">
    <name type="scientific">Corchorus olitorius</name>
    <dbReference type="NCBI Taxonomy" id="93759"/>
    <lineage>
        <taxon>Eukaryota</taxon>
        <taxon>Viridiplantae</taxon>
        <taxon>Streptophyta</taxon>
        <taxon>Embryophyta</taxon>
        <taxon>Tracheophyta</taxon>
        <taxon>Spermatophyta</taxon>
        <taxon>Magnoliopsida</taxon>
        <taxon>eudicotyledons</taxon>
        <taxon>Gunneridae</taxon>
        <taxon>Pentapetalae</taxon>
        <taxon>rosids</taxon>
        <taxon>malvids</taxon>
        <taxon>Malvales</taxon>
        <taxon>Malvaceae</taxon>
        <taxon>Grewioideae</taxon>
        <taxon>Apeibeae</taxon>
        <taxon>Corchorus</taxon>
    </lineage>
</organism>
<accession>A0A1R3J156</accession>